<sequence length="59" mass="7120">MLVLFNKNNKLFNFETPPERRWFLPMNQKMKYNGGVLFLRQLPLVAVFNECLKMTEWSP</sequence>
<name>A0A1H3Z5L5_9BACT</name>
<evidence type="ECO:0000313" key="1">
    <source>
        <dbReference type="EMBL" id="SEA19069.1"/>
    </source>
</evidence>
<reference evidence="1 2" key="1">
    <citation type="submission" date="2016-10" db="EMBL/GenBank/DDBJ databases">
        <authorList>
            <person name="de Groot N.N."/>
        </authorList>
    </citation>
    <scope>NUCLEOTIDE SEQUENCE [LARGE SCALE GENOMIC DNA]</scope>
    <source>
        <strain evidence="1 2">Vu-144</strain>
    </source>
</reference>
<accession>A0A1H3Z5L5</accession>
<evidence type="ECO:0000313" key="2">
    <source>
        <dbReference type="Proteomes" id="UP000199041"/>
    </source>
</evidence>
<dbReference type="Proteomes" id="UP000199041">
    <property type="component" value="Unassembled WGS sequence"/>
</dbReference>
<protein>
    <submittedName>
        <fullName evidence="1">Uncharacterized protein</fullName>
    </submittedName>
</protein>
<dbReference type="EMBL" id="FNQY01000010">
    <property type="protein sequence ID" value="SEA19069.1"/>
    <property type="molecule type" value="Genomic_DNA"/>
</dbReference>
<gene>
    <name evidence="1" type="ORF">SAMN05192529_11040</name>
</gene>
<keyword evidence="2" id="KW-1185">Reference proteome</keyword>
<proteinExistence type="predicted"/>
<dbReference type="AlphaFoldDB" id="A0A1H3Z5L5"/>
<organism evidence="1 2">
    <name type="scientific">Arachidicoccus rhizosphaerae</name>
    <dbReference type="NCBI Taxonomy" id="551991"/>
    <lineage>
        <taxon>Bacteria</taxon>
        <taxon>Pseudomonadati</taxon>
        <taxon>Bacteroidota</taxon>
        <taxon>Chitinophagia</taxon>
        <taxon>Chitinophagales</taxon>
        <taxon>Chitinophagaceae</taxon>
        <taxon>Arachidicoccus</taxon>
    </lineage>
</organism>